<gene>
    <name evidence="2" type="ORF">P5G52_13725</name>
</gene>
<dbReference type="Proteomes" id="UP001174209">
    <property type="component" value="Unassembled WGS sequence"/>
</dbReference>
<evidence type="ECO:0008006" key="4">
    <source>
        <dbReference type="Google" id="ProtNLM"/>
    </source>
</evidence>
<feature type="compositionally biased region" description="Low complexity" evidence="1">
    <location>
        <begin position="214"/>
        <end position="232"/>
    </location>
</feature>
<dbReference type="RefSeq" id="WP_301228247.1">
    <property type="nucleotide sequence ID" value="NZ_JAROCG010000001.1"/>
</dbReference>
<organism evidence="2 3">
    <name type="scientific">Arthrobacter burdickii</name>
    <dbReference type="NCBI Taxonomy" id="3035920"/>
    <lineage>
        <taxon>Bacteria</taxon>
        <taxon>Bacillati</taxon>
        <taxon>Actinomycetota</taxon>
        <taxon>Actinomycetes</taxon>
        <taxon>Micrococcales</taxon>
        <taxon>Micrococcaceae</taxon>
        <taxon>Arthrobacter</taxon>
    </lineage>
</organism>
<comment type="caution">
    <text evidence="2">The sequence shown here is derived from an EMBL/GenBank/DDBJ whole genome shotgun (WGS) entry which is preliminary data.</text>
</comment>
<evidence type="ECO:0000313" key="2">
    <source>
        <dbReference type="EMBL" id="MDN4611923.1"/>
    </source>
</evidence>
<proteinExistence type="predicted"/>
<keyword evidence="3" id="KW-1185">Reference proteome</keyword>
<accession>A0ABT8K4J7</accession>
<name>A0ABT8K4J7_9MICC</name>
<dbReference type="EMBL" id="JAROCG010000001">
    <property type="protein sequence ID" value="MDN4611923.1"/>
    <property type="molecule type" value="Genomic_DNA"/>
</dbReference>
<reference evidence="2" key="1">
    <citation type="submission" date="2023-06" db="EMBL/GenBank/DDBJ databases">
        <title>MT1 and MT2 Draft Genomes of Novel Species.</title>
        <authorList>
            <person name="Venkateswaran K."/>
        </authorList>
    </citation>
    <scope>NUCLEOTIDE SEQUENCE</scope>
    <source>
        <strain evidence="2">IIF3SC-B10</strain>
    </source>
</reference>
<feature type="region of interest" description="Disordered" evidence="1">
    <location>
        <begin position="195"/>
        <end position="233"/>
    </location>
</feature>
<sequence>MTEVANRNTAALDLSPANVLGTPGAGTIQLAEWAMELTAAHQLGTALCQTDFVPAAFKGKPEAAAAAILAGKSLGLDPMNALANIFVVHGKPALYARTMAALILREGHEVIRTAATNDSVTVKARRKGTRDWQEFTWDIARATQAKYMTNEKYRTNPIEMLTAKALAEACRVIAPDVLTGVAAYSVEEVELEDMGERQQAPAKEQPLSASARLAAAAAEAAPPEPAEPTAEPLCSRKQQTDLGNALKALGHTTKDEMLGVVSAWVGREISGSRDLTVGEAKQLTEELLAEAAEKNQAAEDVVDADGVVTEPAAVDAEADAAWLAGTN</sequence>
<evidence type="ECO:0000313" key="3">
    <source>
        <dbReference type="Proteomes" id="UP001174209"/>
    </source>
</evidence>
<protein>
    <recommendedName>
        <fullName evidence="4">RecT family protein</fullName>
    </recommendedName>
</protein>
<evidence type="ECO:0000256" key="1">
    <source>
        <dbReference type="SAM" id="MobiDB-lite"/>
    </source>
</evidence>